<evidence type="ECO:0000256" key="1">
    <source>
        <dbReference type="ARBA" id="ARBA00004141"/>
    </source>
</evidence>
<comment type="caution">
    <text evidence="11">The sequence shown here is derived from an EMBL/GenBank/DDBJ whole genome shotgun (WGS) entry which is preliminary data.</text>
</comment>
<evidence type="ECO:0000256" key="6">
    <source>
        <dbReference type="ARBA" id="ARBA00022989"/>
    </source>
</evidence>
<dbReference type="PANTHER" id="PTHR31595">
    <property type="entry name" value="LONG-CHAIN-ALCOHOL O-FATTY-ACYLTRANSFERASE 3-RELATED"/>
    <property type="match status" value="1"/>
</dbReference>
<dbReference type="GO" id="GO:0006629">
    <property type="term" value="P:lipid metabolic process"/>
    <property type="evidence" value="ECO:0007669"/>
    <property type="project" value="InterPro"/>
</dbReference>
<evidence type="ECO:0000313" key="12">
    <source>
        <dbReference type="Proteomes" id="UP000631114"/>
    </source>
</evidence>
<reference evidence="11 12" key="1">
    <citation type="submission" date="2020-10" db="EMBL/GenBank/DDBJ databases">
        <title>The Coptis chinensis genome and diversification of protoberbering-type alkaloids.</title>
        <authorList>
            <person name="Wang B."/>
            <person name="Shu S."/>
            <person name="Song C."/>
            <person name="Liu Y."/>
        </authorList>
    </citation>
    <scope>NUCLEOTIDE SEQUENCE [LARGE SCALE GENOMIC DNA]</scope>
    <source>
        <strain evidence="11">HL-2020</strain>
        <tissue evidence="11">Leaf</tissue>
    </source>
</reference>
<dbReference type="AlphaFoldDB" id="A0A835I0H8"/>
<keyword evidence="6 9" id="KW-1133">Transmembrane helix</keyword>
<gene>
    <name evidence="11" type="ORF">IFM89_000090</name>
</gene>
<evidence type="ECO:0000256" key="9">
    <source>
        <dbReference type="SAM" id="Phobius"/>
    </source>
</evidence>
<name>A0A835I0H8_9MAGN</name>
<feature type="transmembrane region" description="Helical" evidence="9">
    <location>
        <begin position="35"/>
        <end position="55"/>
    </location>
</feature>
<keyword evidence="4" id="KW-0808">Transferase</keyword>
<keyword evidence="5 9" id="KW-0812">Transmembrane</keyword>
<feature type="transmembrane region" description="Helical" evidence="9">
    <location>
        <begin position="6"/>
        <end position="23"/>
    </location>
</feature>
<dbReference type="GO" id="GO:0008374">
    <property type="term" value="F:O-acyltransferase activity"/>
    <property type="evidence" value="ECO:0007669"/>
    <property type="project" value="InterPro"/>
</dbReference>
<dbReference type="Proteomes" id="UP000631114">
    <property type="component" value="Unassembled WGS sequence"/>
</dbReference>
<dbReference type="GO" id="GO:0000271">
    <property type="term" value="P:polysaccharide biosynthetic process"/>
    <property type="evidence" value="ECO:0007669"/>
    <property type="project" value="InterPro"/>
</dbReference>
<comment type="similarity">
    <text evidence="3">Belongs to the wax synthase family.</text>
</comment>
<organism evidence="11 12">
    <name type="scientific">Coptis chinensis</name>
    <dbReference type="NCBI Taxonomy" id="261450"/>
    <lineage>
        <taxon>Eukaryota</taxon>
        <taxon>Viridiplantae</taxon>
        <taxon>Streptophyta</taxon>
        <taxon>Embryophyta</taxon>
        <taxon>Tracheophyta</taxon>
        <taxon>Spermatophyta</taxon>
        <taxon>Magnoliopsida</taxon>
        <taxon>Ranunculales</taxon>
        <taxon>Ranunculaceae</taxon>
        <taxon>Coptidoideae</taxon>
        <taxon>Coptis</taxon>
    </lineage>
</organism>
<dbReference type="GO" id="GO:0016020">
    <property type="term" value="C:membrane"/>
    <property type="evidence" value="ECO:0007669"/>
    <property type="project" value="UniProtKB-SubCell"/>
</dbReference>
<sequence length="356" mass="40793">MEEIKNLIKVWITVLASLTYIYFMSTKIPKGNTRLLCIFPVIIIFTLLPIILTSVNLTGNTGFFLWLANCKLLLFAFDKGPLSSHSSLSLPHFFSIACLPIKIKQNQPQNTATPSTPKTKKALTKASLNYGIKTVVLALLFETYDYKQYIHPTLLLVLYCFHVYFALEITLVITATMAHSILGVELEPQFNEPYLSTSLQDFWGKRWNLMVTNMLRPTVYDPVRRISSRRIGKRLALVWAVIATFVVSGLMHELMFFYLGRNRPTWEVMRFFVLHGVCLALEIVVKKVLNGKWQLHPWLSRPLTVGFVMVTSFWLFFPQLLKGEVDAKALADYGLLVEFLKDWGRMVMSSLNRIGL</sequence>
<feature type="domain" description="Wax synthase" evidence="10">
    <location>
        <begin position="187"/>
        <end position="274"/>
    </location>
</feature>
<keyword evidence="7 9" id="KW-0472">Membrane</keyword>
<dbReference type="Pfam" id="PF13813">
    <property type="entry name" value="MBOAT_2"/>
    <property type="match status" value="1"/>
</dbReference>
<dbReference type="InterPro" id="IPR017088">
    <property type="entry name" value="Wax_synthase_Magnoliopsida"/>
</dbReference>
<feature type="transmembrane region" description="Helical" evidence="9">
    <location>
        <begin position="127"/>
        <end position="144"/>
    </location>
</feature>
<dbReference type="InterPro" id="IPR044851">
    <property type="entry name" value="Wax_synthase"/>
</dbReference>
<feature type="transmembrane region" description="Helical" evidence="9">
    <location>
        <begin position="271"/>
        <end position="289"/>
    </location>
</feature>
<evidence type="ECO:0000256" key="5">
    <source>
        <dbReference type="ARBA" id="ARBA00022692"/>
    </source>
</evidence>
<evidence type="ECO:0000256" key="3">
    <source>
        <dbReference type="ARBA" id="ARBA00007282"/>
    </source>
</evidence>
<evidence type="ECO:0000313" key="11">
    <source>
        <dbReference type="EMBL" id="KAF9607743.1"/>
    </source>
</evidence>
<dbReference type="InterPro" id="IPR032805">
    <property type="entry name" value="Wax_synthase_dom"/>
</dbReference>
<keyword evidence="12" id="KW-1185">Reference proteome</keyword>
<keyword evidence="8" id="KW-0012">Acyltransferase</keyword>
<dbReference type="OrthoDB" id="1077582at2759"/>
<protein>
    <recommendedName>
        <fullName evidence="10">Wax synthase domain-containing protein</fullName>
    </recommendedName>
</protein>
<feature type="transmembrane region" description="Helical" evidence="9">
    <location>
        <begin position="156"/>
        <end position="178"/>
    </location>
</feature>
<feature type="transmembrane region" description="Helical" evidence="9">
    <location>
        <begin position="298"/>
        <end position="317"/>
    </location>
</feature>
<comment type="pathway">
    <text evidence="2">Secondary metabolite biosynthesis.</text>
</comment>
<dbReference type="EMBL" id="JADFTS010000004">
    <property type="protein sequence ID" value="KAF9607743.1"/>
    <property type="molecule type" value="Genomic_DNA"/>
</dbReference>
<dbReference type="PIRSF" id="PIRSF037006">
    <property type="entry name" value="Wax_synthase"/>
    <property type="match status" value="1"/>
</dbReference>
<comment type="subcellular location">
    <subcellularLocation>
        <location evidence="1">Membrane</location>
        <topology evidence="1">Multi-pass membrane protein</topology>
    </subcellularLocation>
</comment>
<evidence type="ECO:0000256" key="8">
    <source>
        <dbReference type="ARBA" id="ARBA00023315"/>
    </source>
</evidence>
<evidence type="ECO:0000256" key="7">
    <source>
        <dbReference type="ARBA" id="ARBA00023136"/>
    </source>
</evidence>
<evidence type="ECO:0000256" key="2">
    <source>
        <dbReference type="ARBA" id="ARBA00005179"/>
    </source>
</evidence>
<feature type="transmembrane region" description="Helical" evidence="9">
    <location>
        <begin position="235"/>
        <end position="259"/>
    </location>
</feature>
<dbReference type="PANTHER" id="PTHR31595:SF57">
    <property type="entry name" value="OS04G0481900 PROTEIN"/>
    <property type="match status" value="1"/>
</dbReference>
<accession>A0A835I0H8</accession>
<evidence type="ECO:0000259" key="10">
    <source>
        <dbReference type="Pfam" id="PF13813"/>
    </source>
</evidence>
<evidence type="ECO:0000256" key="4">
    <source>
        <dbReference type="ARBA" id="ARBA00022679"/>
    </source>
</evidence>
<proteinExistence type="inferred from homology"/>